<dbReference type="InterPro" id="IPR036770">
    <property type="entry name" value="Ankyrin_rpt-contain_sf"/>
</dbReference>
<keyword evidence="1" id="KW-0040">ANK repeat</keyword>
<organism evidence="2 3">
    <name type="scientific">Cricetulus griseus</name>
    <name type="common">Chinese hamster</name>
    <name type="synonym">Cricetulus barabensis griseus</name>
    <dbReference type="NCBI Taxonomy" id="10029"/>
    <lineage>
        <taxon>Eukaryota</taxon>
        <taxon>Metazoa</taxon>
        <taxon>Chordata</taxon>
        <taxon>Craniata</taxon>
        <taxon>Vertebrata</taxon>
        <taxon>Euteleostomi</taxon>
        <taxon>Mammalia</taxon>
        <taxon>Eutheria</taxon>
        <taxon>Euarchontoglires</taxon>
        <taxon>Glires</taxon>
        <taxon>Rodentia</taxon>
        <taxon>Myomorpha</taxon>
        <taxon>Muroidea</taxon>
        <taxon>Cricetidae</taxon>
        <taxon>Cricetinae</taxon>
        <taxon>Cricetulus</taxon>
    </lineage>
</organism>
<evidence type="ECO:0000313" key="2">
    <source>
        <dbReference type="EMBL" id="ERE77502.1"/>
    </source>
</evidence>
<proteinExistence type="predicted"/>
<feature type="non-terminal residue" evidence="2">
    <location>
        <position position="1"/>
    </location>
</feature>
<dbReference type="Gene3D" id="1.25.40.20">
    <property type="entry name" value="Ankyrin repeat-containing domain"/>
    <property type="match status" value="1"/>
</dbReference>
<dbReference type="PANTHER" id="PTHR24147">
    <property type="entry name" value="ANKYRIN REPEAT DOMAIN 36-RELATED"/>
    <property type="match status" value="1"/>
</dbReference>
<feature type="repeat" description="ANK" evidence="1">
    <location>
        <begin position="86"/>
        <end position="118"/>
    </location>
</feature>
<dbReference type="PROSITE" id="PS50088">
    <property type="entry name" value="ANK_REPEAT"/>
    <property type="match status" value="1"/>
</dbReference>
<dbReference type="SUPFAM" id="SSF48403">
    <property type="entry name" value="Ankyrin repeat"/>
    <property type="match status" value="1"/>
</dbReference>
<name>A0A061IAU0_CRIGR</name>
<evidence type="ECO:0000313" key="3">
    <source>
        <dbReference type="Proteomes" id="UP000030759"/>
    </source>
</evidence>
<dbReference type="AlphaFoldDB" id="A0A061IAU0"/>
<dbReference type="Pfam" id="PF12796">
    <property type="entry name" value="Ank_2"/>
    <property type="match status" value="1"/>
</dbReference>
<dbReference type="EMBL" id="KE673364">
    <property type="protein sequence ID" value="ERE77502.1"/>
    <property type="molecule type" value="Genomic_DNA"/>
</dbReference>
<accession>A0A061IAU0</accession>
<dbReference type="InterPro" id="IPR002110">
    <property type="entry name" value="Ankyrin_rpt"/>
</dbReference>
<dbReference type="Proteomes" id="UP000030759">
    <property type="component" value="Unassembled WGS sequence"/>
</dbReference>
<gene>
    <name evidence="2" type="ORF">H671_3g11023</name>
</gene>
<reference evidence="3" key="1">
    <citation type="journal article" date="2013" name="Nat. Biotechnol.">
        <title>Chinese hamster genome sequenced from sorted chromosomes.</title>
        <authorList>
            <person name="Brinkrolf K."/>
            <person name="Rupp O."/>
            <person name="Laux H."/>
            <person name="Kollin F."/>
            <person name="Ernst W."/>
            <person name="Linke B."/>
            <person name="Kofler R."/>
            <person name="Romand S."/>
            <person name="Hesse F."/>
            <person name="Budach W.E."/>
            <person name="Galosy S."/>
            <person name="Muller D."/>
            <person name="Noll T."/>
            <person name="Wienberg J."/>
            <person name="Jostock T."/>
            <person name="Leonard M."/>
            <person name="Grillari J."/>
            <person name="Tauch A."/>
            <person name="Goesmann A."/>
            <person name="Helk B."/>
            <person name="Mott J.E."/>
            <person name="Puhler A."/>
            <person name="Borth N."/>
        </authorList>
    </citation>
    <scope>NUCLEOTIDE SEQUENCE [LARGE SCALE GENOMIC DNA]</scope>
    <source>
        <strain evidence="3">17A/GY</strain>
    </source>
</reference>
<sequence length="160" mass="18363">VAIVMFSTFRKLFCFKKESRTPLGFCDGPSSGKGSLSCCDCSTEDRYQHPYDPENKFHEAVCEGRTKVVLRLLSKKKFNVKDKDERKRTTLMYAVKWDSKNLVDLLLKKGVDHSLKDAFGWDALQYAMAGKRKVNISQDTFESVPQEVRILSNSALERRQ</sequence>
<evidence type="ECO:0000256" key="1">
    <source>
        <dbReference type="PROSITE-ProRule" id="PRU00023"/>
    </source>
</evidence>
<protein>
    <submittedName>
        <fullName evidence="2">Ankyrin repeat domain-containing protein 20A3-like protein</fullName>
    </submittedName>
</protein>
<dbReference type="PANTHER" id="PTHR24147:SF73">
    <property type="entry name" value="POTE ANKYRIN DOMAIN FAMILY, MEMBER G LIKE"/>
    <property type="match status" value="1"/>
</dbReference>
<dbReference type="InterPro" id="IPR050657">
    <property type="entry name" value="Ankyrin_repeat_domain"/>
</dbReference>